<dbReference type="GO" id="GO:0007023">
    <property type="term" value="P:post-chaperonin tubulin folding pathway"/>
    <property type="evidence" value="ECO:0007669"/>
    <property type="project" value="InterPro"/>
</dbReference>
<dbReference type="InterPro" id="IPR022577">
    <property type="entry name" value="TBCD_C"/>
</dbReference>
<reference evidence="4 5" key="1">
    <citation type="submission" date="2016-06" db="EMBL/GenBank/DDBJ databases">
        <title>Evolution of pathogenesis and genome organization in the Tremellales.</title>
        <authorList>
            <person name="Cuomo C."/>
            <person name="Litvintseva A."/>
            <person name="Heitman J."/>
            <person name="Chen Y."/>
            <person name="Sun S."/>
            <person name="Springer D."/>
            <person name="Dromer F."/>
            <person name="Young S."/>
            <person name="Zeng Q."/>
            <person name="Chapman S."/>
            <person name="Gujja S."/>
            <person name="Saif S."/>
            <person name="Birren B."/>
        </authorList>
    </citation>
    <scope>NUCLEOTIDE SEQUENCE [LARGE SCALE GENOMIC DNA]</scope>
    <source>
        <strain evidence="4 5">CBS 6039</strain>
    </source>
</reference>
<dbReference type="GO" id="GO:0005096">
    <property type="term" value="F:GTPase activator activity"/>
    <property type="evidence" value="ECO:0007669"/>
    <property type="project" value="InterPro"/>
</dbReference>
<accession>A0A1E3HIK5</accession>
<dbReference type="Pfam" id="PF23579">
    <property type="entry name" value="ARM_TBCD"/>
    <property type="match status" value="1"/>
</dbReference>
<dbReference type="Pfam" id="PF12612">
    <property type="entry name" value="TFCD_C"/>
    <property type="match status" value="1"/>
</dbReference>
<evidence type="ECO:0000313" key="5">
    <source>
        <dbReference type="Proteomes" id="UP000094065"/>
    </source>
</evidence>
<gene>
    <name evidence="4" type="ORF">L202_06108</name>
</gene>
<evidence type="ECO:0000313" key="4">
    <source>
        <dbReference type="EMBL" id="ODN76187.1"/>
    </source>
</evidence>
<keyword evidence="1" id="KW-0143">Chaperone</keyword>
<dbReference type="GO" id="GO:0007021">
    <property type="term" value="P:tubulin complex assembly"/>
    <property type="evidence" value="ECO:0007669"/>
    <property type="project" value="InterPro"/>
</dbReference>
<dbReference type="PANTHER" id="PTHR12658">
    <property type="entry name" value="BETA-TUBULIN COFACTOR D"/>
    <property type="match status" value="1"/>
</dbReference>
<evidence type="ECO:0000256" key="1">
    <source>
        <dbReference type="ARBA" id="ARBA00023186"/>
    </source>
</evidence>
<dbReference type="EMBL" id="AWGJ01000009">
    <property type="protein sequence ID" value="ODN76187.1"/>
    <property type="molecule type" value="Genomic_DNA"/>
</dbReference>
<dbReference type="Gene3D" id="1.25.10.10">
    <property type="entry name" value="Leucine-rich Repeat Variant"/>
    <property type="match status" value="2"/>
</dbReference>
<dbReference type="SUPFAM" id="SSF48371">
    <property type="entry name" value="ARM repeat"/>
    <property type="match status" value="1"/>
</dbReference>
<dbReference type="Pfam" id="PF25767">
    <property type="entry name" value="ARM_TBCD_2nd"/>
    <property type="match status" value="2"/>
</dbReference>
<evidence type="ECO:0000259" key="3">
    <source>
        <dbReference type="Pfam" id="PF25767"/>
    </source>
</evidence>
<dbReference type="GO" id="GO:0048487">
    <property type="term" value="F:beta-tubulin binding"/>
    <property type="evidence" value="ECO:0007669"/>
    <property type="project" value="InterPro"/>
</dbReference>
<proteinExistence type="predicted"/>
<sequence>MDDTAPLADDCDPTYTHFAHRDQFLALLDRFLALDLCHESGETEEEAEVGLVDEMGEILDYYLPLPGLLDPSLHQVVPPLMTLLEKSLRILDGQIDNDTVTINGKRLERVGRVVNWVVKVRGWKAVVPYFPSSIPNLPLIISILSPHSSSNSSTQHHSLRSSSSAWELRSVLLLWFALLLTVPFNLSAISDGDDPVDSNPYGLDLSSATILFPSRTSDLAQRVTLIAAPLSHKPGREGAYAALLLARLFSRTDGVQGLGGFFAYALRELQEYDREEEVHLVSSLFHLIALLPSMLPQGHLEQVETFLAQMFDHLRGGRTVVESGLVRKLAVKAKGRLWVAKIGRKREEGDEDDLPEGLEEVLDDFMGGLSDKDTIVRYSSAKYLSRLSNLLPPDLSDQIVGATIALFSGTEDEPAIFSSCGGIIDPGGSPHTGGTFALSGGIETTRGESRWHGVCLALGEMARRGLVHSDQVGEAVEWVLRGLTFDIRRASHSIGTNVRDAAAYVLWSLSRTCAPALLQPCSSQISTALVNTACFDREVGVRRAASAAFQEGVGRLGQGVYPEGIDVLGKMDFWGVSVRRRAFGVAAPAVGIHKVYREHMIDHLHNVTLRHWDVAMRIIGAEALKGLVALDISKLDQSLDREIKELSGLDPINVHGALSALSSLSSLFPASDPRSHKIFTSLSSIRAPTFLSTQAPDILISLYSLLTTILSPEVLEGEGGKGREKLGKWLDMAGRRREVGVHEAGAKVWGVLSGMGESTRDVEKLMTDLKSSRATIRQYATLSLGHIQYPSSTSPLASTSQKAVKALLGLLKEDQRLKVDVESRKWAVRSLGDIGAQRRDGNVVVNNDTFHEIIGALIASLQDYSTDQRGDVGSWVRIASLNSLGLVLSSLAPQNSLLTEELRDRALAGILKQAMEKLESCRGAAALALARLRQAGWHWLADSSFHSLADINVEKLAEGGFRYVDQREWFASGMGLLGEEKWRRDVLEGLVLTVGSQVGSLASTAFDPLLDYLTAHPTTIIPTLSTLSSILSTNFTSNRVFIPTLQTFWKLISNPGIWTLVANDEEEVVTVVQAVLALATKGSASIKSIERISVAMRLVIASLSGPKLVRSKAVGLLSLYLNHRFPRIRAITSEELYLALSQAEDGGEMDEELEEILLETEWVATTAAEDGVDLGERAETVVELLRASS</sequence>
<dbReference type="AlphaFoldDB" id="A0A1E3HIK5"/>
<dbReference type="PANTHER" id="PTHR12658:SF0">
    <property type="entry name" value="TUBULIN-SPECIFIC CHAPERONE D"/>
    <property type="match status" value="1"/>
</dbReference>
<protein>
    <submittedName>
        <fullName evidence="4">Uncharacterized protein</fullName>
    </submittedName>
</protein>
<dbReference type="InterPro" id="IPR058033">
    <property type="entry name" value="ARM_TBCD_2nd"/>
</dbReference>
<dbReference type="InterPro" id="IPR016024">
    <property type="entry name" value="ARM-type_fold"/>
</dbReference>
<dbReference type="STRING" id="1295533.A0A1E3HIK5"/>
<dbReference type="OrthoDB" id="1735853at2759"/>
<feature type="domain" description="Tubulin-folding cofactor D C-terminal" evidence="2">
    <location>
        <begin position="905"/>
        <end position="1090"/>
    </location>
</feature>
<dbReference type="GO" id="GO:0000226">
    <property type="term" value="P:microtubule cytoskeleton organization"/>
    <property type="evidence" value="ECO:0007669"/>
    <property type="project" value="TreeGrafter"/>
</dbReference>
<dbReference type="InterPro" id="IPR011989">
    <property type="entry name" value="ARM-like"/>
</dbReference>
<evidence type="ECO:0000259" key="2">
    <source>
        <dbReference type="Pfam" id="PF12612"/>
    </source>
</evidence>
<dbReference type="GeneID" id="30157417"/>
<dbReference type="Proteomes" id="UP000094065">
    <property type="component" value="Unassembled WGS sequence"/>
</dbReference>
<feature type="domain" description="Tubulin-folding cofactor D ARM repeats" evidence="3">
    <location>
        <begin position="443"/>
        <end position="565"/>
    </location>
</feature>
<dbReference type="RefSeq" id="XP_018991718.1">
    <property type="nucleotide sequence ID" value="XM_019140567.1"/>
</dbReference>
<name>A0A1E3HIK5_9TREE</name>
<organism evidence="4 5">
    <name type="scientific">Cryptococcus amylolentus CBS 6039</name>
    <dbReference type="NCBI Taxonomy" id="1295533"/>
    <lineage>
        <taxon>Eukaryota</taxon>
        <taxon>Fungi</taxon>
        <taxon>Dikarya</taxon>
        <taxon>Basidiomycota</taxon>
        <taxon>Agaricomycotina</taxon>
        <taxon>Tremellomycetes</taxon>
        <taxon>Tremellales</taxon>
        <taxon>Cryptococcaceae</taxon>
        <taxon>Cryptococcus</taxon>
    </lineage>
</organism>
<feature type="domain" description="Tubulin-folding cofactor D ARM repeats" evidence="3">
    <location>
        <begin position="344"/>
        <end position="420"/>
    </location>
</feature>
<comment type="caution">
    <text evidence="4">The sequence shown here is derived from an EMBL/GenBank/DDBJ whole genome shotgun (WGS) entry which is preliminary data.</text>
</comment>
<dbReference type="InterPro" id="IPR033162">
    <property type="entry name" value="TBCD"/>
</dbReference>
<keyword evidence="5" id="KW-1185">Reference proteome</keyword>